<dbReference type="SUPFAM" id="SSF50475">
    <property type="entry name" value="FMN-binding split barrel"/>
    <property type="match status" value="1"/>
</dbReference>
<dbReference type="PANTHER" id="PTHR35802">
    <property type="entry name" value="PROTEASE SYNTHASE AND SPORULATION PROTEIN PAI 2"/>
    <property type="match status" value="1"/>
</dbReference>
<reference evidence="1 2" key="2">
    <citation type="journal article" date="2022" name="Mar. Drugs">
        <title>Bioassay-Guided Fractionation Leads to the Detection of Cholic Acid Generated by the Rare Thalassomonas sp.</title>
        <authorList>
            <person name="Pheiffer F."/>
            <person name="Schneider Y.K."/>
            <person name="Hansen E.H."/>
            <person name="Andersen J.H."/>
            <person name="Isaksson J."/>
            <person name="Busche T."/>
            <person name="R C."/>
            <person name="Kalinowski J."/>
            <person name="Zyl L.V."/>
            <person name="Trindade M."/>
        </authorList>
    </citation>
    <scope>NUCLEOTIDE SEQUENCE [LARGE SCALE GENOMIC DNA]</scope>
    <source>
        <strain evidence="1 2">XOM25</strain>
    </source>
</reference>
<evidence type="ECO:0000313" key="1">
    <source>
        <dbReference type="EMBL" id="WDE05131.1"/>
    </source>
</evidence>
<dbReference type="RefSeq" id="WP_053046666.1">
    <property type="nucleotide sequence ID" value="NZ_CP059733.1"/>
</dbReference>
<dbReference type="KEGG" id="tvd:SG34_028180"/>
<evidence type="ECO:0000313" key="2">
    <source>
        <dbReference type="Proteomes" id="UP000032352"/>
    </source>
</evidence>
<gene>
    <name evidence="1" type="ORF">SG34_028180</name>
</gene>
<keyword evidence="2" id="KW-1185">Reference proteome</keyword>
<dbReference type="PANTHER" id="PTHR35802:SF1">
    <property type="entry name" value="PROTEASE SYNTHASE AND SPORULATION PROTEIN PAI 2"/>
    <property type="match status" value="1"/>
</dbReference>
<sequence>MLNKKLNKQMPAKLLKVHQLTLVKNNPFARLVAPSTQGALPETTLLPLLLDEERQCLYGHLARNNPVLPLMSPGSRVLALFDGGHQYVSPRWHPEQKVPTWNYACVQLTCTPVIIEAAEEKLALVNDMSRFFDPTWPLEEILAPQFAGCLQQMLNAICVFRLDILAGAGRFKLGQRKSPDYHTTIAGFMQQQGKEQLALWQGQPPQEY</sequence>
<dbReference type="Gene3D" id="2.30.110.10">
    <property type="entry name" value="Electron Transport, Fmn-binding Protein, Chain A"/>
    <property type="match status" value="1"/>
</dbReference>
<dbReference type="EMBL" id="CP059733">
    <property type="protein sequence ID" value="WDE05131.1"/>
    <property type="molecule type" value="Genomic_DNA"/>
</dbReference>
<name>A0AAF0C963_9GAMM</name>
<dbReference type="InterPro" id="IPR012349">
    <property type="entry name" value="Split_barrel_FMN-bd"/>
</dbReference>
<dbReference type="Pfam" id="PF04299">
    <property type="entry name" value="FMN_bind_2"/>
    <property type="match status" value="1"/>
</dbReference>
<reference evidence="1 2" key="1">
    <citation type="journal article" date="2015" name="Genome Announc.">
        <title>Draft Genome Sequences of Marine Isolates of Thalassomonas viridans and Thalassomonas actiniarum.</title>
        <authorList>
            <person name="Olonade I."/>
            <person name="van Zyl L.J."/>
            <person name="Trindade M."/>
        </authorList>
    </citation>
    <scope>NUCLEOTIDE SEQUENCE [LARGE SCALE GENOMIC DNA]</scope>
    <source>
        <strain evidence="1 2">XOM25</strain>
    </source>
</reference>
<organism evidence="1 2">
    <name type="scientific">Thalassomonas viridans</name>
    <dbReference type="NCBI Taxonomy" id="137584"/>
    <lineage>
        <taxon>Bacteria</taxon>
        <taxon>Pseudomonadati</taxon>
        <taxon>Pseudomonadota</taxon>
        <taxon>Gammaproteobacteria</taxon>
        <taxon>Alteromonadales</taxon>
        <taxon>Colwelliaceae</taxon>
        <taxon>Thalassomonas</taxon>
    </lineage>
</organism>
<proteinExistence type="predicted"/>
<accession>A0AAF0C963</accession>
<dbReference type="AlphaFoldDB" id="A0AAF0C963"/>
<dbReference type="Proteomes" id="UP000032352">
    <property type="component" value="Chromosome"/>
</dbReference>
<protein>
    <submittedName>
        <fullName evidence="1">FMN-binding negative transcriptional regulator</fullName>
    </submittedName>
</protein>
<dbReference type="InterPro" id="IPR007396">
    <property type="entry name" value="TR_PAI2-type"/>
</dbReference>